<dbReference type="EMBL" id="HBHT01003684">
    <property type="protein sequence ID" value="CAD9944779.1"/>
    <property type="molecule type" value="Transcribed_RNA"/>
</dbReference>
<proteinExistence type="predicted"/>
<feature type="region of interest" description="Disordered" evidence="1">
    <location>
        <begin position="291"/>
        <end position="340"/>
    </location>
</feature>
<name>A0A7S2V9K3_9STRA</name>
<sequence length="1634" mass="179075">MVIQVDPSTPHPTKPKDTGDASSVNSDTNSHEINDRSSFANAVTPIARGRSIVETGTAPEVGLPDIHQNNNASDTGQNDQGHATNAIVVGLSVNTRRGSLGSGLETIVEATTPDASNVAQQRPSRKEKEINGDDLLGELHDHAEGLSNMGRPQTLESTESFRLPEMPEDNEAATAPRGVEVNPLGNTDETSAGDSTPVHLECAGGGSNPDPRTNEDLEGPRVREVFRDAGELNIDDALAGPSWVGPESVPVAFDENIARPKRIEFSSSVGSVSSTISASSTVRNTPGFATPVVSMDPVSRPAKNRHSIGPTARDESVRSVHSSTHSVQSTSAHSVRSRNSKLLETQDSFAETLASKLESASTEEVGSRWIKKSKVETFDPSESVFAFMSDEQDSPDISEPGSPPELNYDDDSSFDSSENEREIREAVQQTASVWDMIPRPKGEEETKPKDSSKPSFVVLPDSDDSNSVTTEYGKEAVGMYAAASAPHVSSEMSVVSASTAGKSGKRRRGVSRRLSVDFGGSRSKGGKKKSMYRYDPQSGFRATNQMDEGSLFEDDDISGVFSIAGGSVIDSRTTKTRSQNKTSSLTVSAMTKKQRTALVEQEARARERGKLAKKDNKKSMSLDAFFSSNNKQEKLLGGSDPSESSSGESGGLVPEKTADYGDSAVKQNKTDSKLKPELSLSENTAPEGQPPDRSEICETEVKAEELQHSHVDALKDTHNESMPETKDVNVLNMQKTEVEASLAQVDSMDTDDDEEERFEECLRDFCSPVTITSPIVPPAKNQGQDAEGTSRWKQLHARWKHAETMRAITSRYPTRQYLLGLGHMKNTEEESVESMSSAFPNKPLELNLLENGDADDKRWKNRDGFHPHHGEGTLPIASGFLFQLGNSPATTITTNLKHKVEGEVDKTDALLEKANSLKSDLESVLQSILEFASSQNTKGRPADFSCSVTVKDRDAIKRKATQKYHDDVLCVKDVLRGQVMFPDESSLVCGLVKLEQMCREPQKLGESDDKIILKVERAKNCFQRDESGALVKSNLPTGYRHFLLTVSLGGFLAEIQMHLRPLFEVLCEDGCALHLRLTYGTGSIVPSGSEVLFTGLIERVVGEAPSSAKTRDSKVKLPIEKHNQIDGENGVTVLSSYWSQDATFEPMPPKGELQDAIRLMISEGVNSVRENPRDISNLHCLLDLLSDVLSHQSYDPTKIEKVDREYIEFFRSTLCSCLDLFDQTSASSMFGWLSVDESKPLDRLSERPLELLHELGCLHAKFGQWHEAEEIFRSLLSRCENHLPLYHPRVLSAMLDVAIAARKNKSMNTANELLAQTSDRLSCYLAEMEKTHLVHQGQSADALHPGGTITQQDFGREALQLMDSYSSLFQCLLKRRLVGIVGAANDVVLLHYCWVGDVQAVLANCVKVSESFVSDEPESLSRNSKHYWRLAFAHYRIAFKGYSTSDREQKPLVALACAAYGTARSLRELGDSGKALQILSIVMGTLLPESTKLTNQPEEPSPARQSSHPTFLPHVVSSRLVEAMETESQRFVVASYCLWLMAVLTVDTQPNEEGRVRSLKLLHKASVALQYALKILHPSSEDSRASCIELLRKIEDEAKSILRPVRSAAPTRIPSRPMGMIPGGMRGGVYQGVR</sequence>
<protein>
    <submittedName>
        <fullName evidence="2">Uncharacterized protein</fullName>
    </submittedName>
</protein>
<gene>
    <name evidence="2" type="ORF">APAL1065_LOCUS2480</name>
</gene>
<feature type="region of interest" description="Disordered" evidence="1">
    <location>
        <begin position="568"/>
        <end position="704"/>
    </location>
</feature>
<evidence type="ECO:0000313" key="2">
    <source>
        <dbReference type="EMBL" id="CAD9944779.1"/>
    </source>
</evidence>
<feature type="compositionally biased region" description="Low complexity" evidence="1">
    <location>
        <begin position="319"/>
        <end position="334"/>
    </location>
</feature>
<evidence type="ECO:0000256" key="1">
    <source>
        <dbReference type="SAM" id="MobiDB-lite"/>
    </source>
</evidence>
<dbReference type="InterPro" id="IPR011990">
    <property type="entry name" value="TPR-like_helical_dom_sf"/>
</dbReference>
<feature type="region of interest" description="Disordered" evidence="1">
    <location>
        <begin position="484"/>
        <end position="547"/>
    </location>
</feature>
<feature type="compositionally biased region" description="Polar residues" evidence="1">
    <location>
        <begin position="184"/>
        <end position="194"/>
    </location>
</feature>
<feature type="region of interest" description="Disordered" evidence="1">
    <location>
        <begin position="390"/>
        <end position="470"/>
    </location>
</feature>
<reference evidence="2" key="1">
    <citation type="submission" date="2021-01" db="EMBL/GenBank/DDBJ databases">
        <authorList>
            <person name="Corre E."/>
            <person name="Pelletier E."/>
            <person name="Niang G."/>
            <person name="Scheremetjew M."/>
            <person name="Finn R."/>
            <person name="Kale V."/>
            <person name="Holt S."/>
            <person name="Cochrane G."/>
            <person name="Meng A."/>
            <person name="Brown T."/>
            <person name="Cohen L."/>
        </authorList>
    </citation>
    <scope>NUCLEOTIDE SEQUENCE</scope>
    <source>
        <strain evidence="2">CCMP125</strain>
    </source>
</reference>
<feature type="compositionally biased region" description="Polar residues" evidence="1">
    <location>
        <begin position="67"/>
        <end position="81"/>
    </location>
</feature>
<organism evidence="2">
    <name type="scientific">Entomoneis paludosa</name>
    <dbReference type="NCBI Taxonomy" id="265537"/>
    <lineage>
        <taxon>Eukaryota</taxon>
        <taxon>Sar</taxon>
        <taxon>Stramenopiles</taxon>
        <taxon>Ochrophyta</taxon>
        <taxon>Bacillariophyta</taxon>
        <taxon>Bacillariophyceae</taxon>
        <taxon>Bacillariophycidae</taxon>
        <taxon>Entomoneidaceae</taxon>
        <taxon>Entomoneis</taxon>
    </lineage>
</organism>
<accession>A0A7S2V9K3</accession>
<feature type="compositionally biased region" description="Polar residues" evidence="1">
    <location>
        <begin position="576"/>
        <end position="591"/>
    </location>
</feature>
<dbReference type="Gene3D" id="1.25.40.10">
    <property type="entry name" value="Tetratricopeptide repeat domain"/>
    <property type="match status" value="1"/>
</dbReference>
<feature type="region of interest" description="Disordered" evidence="1">
    <location>
        <begin position="167"/>
        <end position="219"/>
    </location>
</feature>
<feature type="compositionally biased region" description="Polar residues" evidence="1">
    <location>
        <begin position="490"/>
        <end position="500"/>
    </location>
</feature>
<feature type="compositionally biased region" description="Basic and acidic residues" evidence="1">
    <location>
        <begin position="690"/>
        <end position="704"/>
    </location>
</feature>
<feature type="compositionally biased region" description="Basic and acidic residues" evidence="1">
    <location>
        <begin position="438"/>
        <end position="452"/>
    </location>
</feature>
<feature type="compositionally biased region" description="Basic and acidic residues" evidence="1">
    <location>
        <begin position="601"/>
        <end position="620"/>
    </location>
</feature>
<feature type="region of interest" description="Disordered" evidence="1">
    <location>
        <begin position="1"/>
        <end position="42"/>
    </location>
</feature>
<feature type="region of interest" description="Disordered" evidence="1">
    <location>
        <begin position="58"/>
        <end position="81"/>
    </location>
</feature>
<feature type="compositionally biased region" description="Low complexity" evidence="1">
    <location>
        <begin position="637"/>
        <end position="647"/>
    </location>
</feature>